<gene>
    <name evidence="1" type="ORF">DLD99_22435</name>
</gene>
<keyword evidence="2" id="KW-1185">Reference proteome</keyword>
<proteinExistence type="predicted"/>
<dbReference type="RefSeq" id="WP_114885102.1">
    <property type="nucleotide sequence ID" value="NZ_CP029608.1"/>
</dbReference>
<accession>A0A345RUZ8</accession>
<evidence type="ECO:0000313" key="1">
    <source>
        <dbReference type="EMBL" id="AXI63114.1"/>
    </source>
</evidence>
<name>A0A345RUZ8_9PSED</name>
<evidence type="ECO:0000313" key="2">
    <source>
        <dbReference type="Proteomes" id="UP000253720"/>
    </source>
</evidence>
<sequence length="331" mass="37565">MNSLSVTSQTWLQNFRPYVNGERVRWLEFRLMLAAGESVDLTLEFEYSYLIGDPESSLQLLCEPNAESVGLVCDPPFGQLVEMAEGLISLTWHISSSQTSNGPFELHFEMPDYQGMPHSPEIPGAVINFVQEVDVLFDKFTATFDSSTVYPCHGASHTLTVRPKLSSQFLNKPVKLLWSGEPAEKLGVKVWPSLVNELILGEEGLKWELDCSSTSINGEFSLQMAFIESKEVSLPLTMSLGHNLVTAERWREQHEQWPEWKIWYSYHIRAKSAFTNNVVSGAKVTLEWRGGTSYMNTNSQGEARYNDKSGLYLRMFILNRYDGSTVRMPRL</sequence>
<protein>
    <submittedName>
        <fullName evidence="1">Uncharacterized protein</fullName>
    </submittedName>
</protein>
<dbReference type="Proteomes" id="UP000253720">
    <property type="component" value="Chromosome"/>
</dbReference>
<organism evidence="1 2">
    <name type="scientific">Pseudomonas kribbensis</name>
    <dbReference type="NCBI Taxonomy" id="1628086"/>
    <lineage>
        <taxon>Bacteria</taxon>
        <taxon>Pseudomonadati</taxon>
        <taxon>Pseudomonadota</taxon>
        <taxon>Gammaproteobacteria</taxon>
        <taxon>Pseudomonadales</taxon>
        <taxon>Pseudomonadaceae</taxon>
        <taxon>Pseudomonas</taxon>
    </lineage>
</organism>
<dbReference type="KEGG" id="pke:DLD99_22435"/>
<reference evidence="1 2" key="1">
    <citation type="submission" date="2018-05" db="EMBL/GenBank/DDBJ databases">
        <title>Complete genome sequence of Pseudomonas kribbensis 46-2(T).</title>
        <authorList>
            <person name="Jeong H."/>
            <person name="Lee S.-G."/>
            <person name="Rha E."/>
            <person name="Kim H."/>
        </authorList>
    </citation>
    <scope>NUCLEOTIDE SEQUENCE [LARGE SCALE GENOMIC DNA]</scope>
    <source>
        <strain evidence="1 2">46-2</strain>
    </source>
</reference>
<dbReference type="EMBL" id="CP029608">
    <property type="protein sequence ID" value="AXI63114.1"/>
    <property type="molecule type" value="Genomic_DNA"/>
</dbReference>
<dbReference type="AlphaFoldDB" id="A0A345RUZ8"/>